<accession>A0A9X2WNI9</accession>
<reference evidence="2" key="1">
    <citation type="journal article" date="2023" name="Int. J. Syst. Evol. Microbiol.">
        <title>&lt;i&gt;Shewanella septentrionalis&lt;/i&gt; sp. nov. and &lt;i&gt;Shewanella holmiensis&lt;/i&gt; sp. nov., isolated from Baltic Sea water and sediments.</title>
        <authorList>
            <person name="Martin-Rodriguez A.J."/>
            <person name="Thorell K."/>
            <person name="Joffre E."/>
            <person name="Jensie-Markopoulos S."/>
            <person name="Moore E.R.B."/>
            <person name="Sjoling A."/>
        </authorList>
    </citation>
    <scope>NUCLEOTIDE SEQUENCE</scope>
    <source>
        <strain evidence="2">SP1S2-7</strain>
    </source>
</reference>
<feature type="transmembrane region" description="Helical" evidence="1">
    <location>
        <begin position="32"/>
        <end position="50"/>
    </location>
</feature>
<evidence type="ECO:0000313" key="2">
    <source>
        <dbReference type="EMBL" id="MCT7942488.1"/>
    </source>
</evidence>
<keyword evidence="3" id="KW-1185">Reference proteome</keyword>
<comment type="caution">
    <text evidence="2">The sequence shown here is derived from an EMBL/GenBank/DDBJ whole genome shotgun (WGS) entry which is preliminary data.</text>
</comment>
<feature type="transmembrane region" description="Helical" evidence="1">
    <location>
        <begin position="57"/>
        <end position="79"/>
    </location>
</feature>
<dbReference type="EMBL" id="JAMTCD010000014">
    <property type="protein sequence ID" value="MCT7942488.1"/>
    <property type="molecule type" value="Genomic_DNA"/>
</dbReference>
<gene>
    <name evidence="2" type="ORF">NE535_11855</name>
</gene>
<evidence type="ECO:0000256" key="1">
    <source>
        <dbReference type="SAM" id="Phobius"/>
    </source>
</evidence>
<feature type="transmembrane region" description="Helical" evidence="1">
    <location>
        <begin position="99"/>
        <end position="118"/>
    </location>
</feature>
<dbReference type="AlphaFoldDB" id="A0A9X2WNI9"/>
<sequence length="135" mass="14871">MTQNKRPFSILLLIVLYSLFTLIALWRATQYASFDILTMGVLPVLVGLLIQARWAKVVLFFHLGLQTLVFVALSTTAVIAHQITPEDVKLEFAGHNIPIALAVGCAIGLLAIQWWAALHLKTRAYLNTQGISTTA</sequence>
<keyword evidence="1" id="KW-1133">Transmembrane helix</keyword>
<dbReference type="RefSeq" id="WP_261298858.1">
    <property type="nucleotide sequence ID" value="NZ_JAMTCD010000014.1"/>
</dbReference>
<feature type="transmembrane region" description="Helical" evidence="1">
    <location>
        <begin position="7"/>
        <end position="26"/>
    </location>
</feature>
<keyword evidence="1" id="KW-0472">Membrane</keyword>
<evidence type="ECO:0000313" key="3">
    <source>
        <dbReference type="Proteomes" id="UP001155546"/>
    </source>
</evidence>
<dbReference type="Proteomes" id="UP001155546">
    <property type="component" value="Unassembled WGS sequence"/>
</dbReference>
<keyword evidence="1" id="KW-0812">Transmembrane</keyword>
<organism evidence="2 3">
    <name type="scientific">Shewanella holmiensis</name>
    <dbReference type="NCBI Taxonomy" id="2952222"/>
    <lineage>
        <taxon>Bacteria</taxon>
        <taxon>Pseudomonadati</taxon>
        <taxon>Pseudomonadota</taxon>
        <taxon>Gammaproteobacteria</taxon>
        <taxon>Alteromonadales</taxon>
        <taxon>Shewanellaceae</taxon>
        <taxon>Shewanella</taxon>
    </lineage>
</organism>
<name>A0A9X2WNI9_9GAMM</name>
<proteinExistence type="predicted"/>
<protein>
    <submittedName>
        <fullName evidence="2">Uncharacterized protein</fullName>
    </submittedName>
</protein>